<accession>A0A812BUR5</accession>
<sequence>MHRSAIRASPSNLQSVRSQKLYHPSSVTQVCNQNESLESTIRAEPNALPSEHSNIEVCNQNESLESTIRAEAKPLPSEQGYLGLQPERVPRIYNPCGAKSFTIRAVIHKSAIIASPSILPSVQSQKVYHPYSNTQICNQNESLECTIRVEPKDIPSEQRYSGLQSERLPRVYNPCGAKSLTSKQKYSGLQSERVPRVYNPCVAKIFTIRAVIHRSAIRTSPSSLQSVRSQKLYHPSSNTHGCNQNDSLESTIRAKPKALPFEQQYTGLQSERFPRVYNPCGAKCFTIREVIHRSASRASPSILPSEVIHRSAIRTSPSNLQSVRNQKLYHPSSNTGLQSERVPRVYNPCGESQKLYHPRYNQVCNQNESLESTIRPRRSKSPLPSESQRLHRSAIRTIRTSPPPKVYNPCGAKSAGQSFTIRAVIHRSAIRTSPSILQSVRSQKVYHPSSNNCSLQSAIQNESFRVYNPCGAKRFTIRSRDTTGLQSERVPRIYNPCEPKALTSEQEYTGLQSERVPRVYNPCGAKSHPSSNTQVCNQNESLDSTIRAEPKAYHPTGLQSESERVPLVLQSVRSQKLYHPSSNTQVCNQNESLESTIRAEPKALPSEHFTIRAVIHRSAIRTSPPSLQSVRSQKLYIRAGFHRSAIRTSPSSLQTVRSQKLSHPSSNTHVCNHNDSLDSTIRAEPKTLPSVQYYTGLQSERVPRFNKPCVAKIFNIRSVMHRSAIRPSPSSLHSVRSQKLYHPSSNTHVCNLNDSLESTIRAEPKALPSEHFTIRAVMHRSAIRPSPSSLQSVRSQKLSHRCSVTKVCNQNGSFESTVRAEPKALPSEQGYSGLQSERVIRVYIPCGAKSFALRAGIFSFTIRAVIHRSAIRTSPSNLQPCGAKRFTIRAVIHKSAIRTSPSSLQSVRSQKLYHPGRVTQACNQNESLESTIRTEPKAFPSVQCYSGLQSERVLRVYNPCGAKSFTIRSVIHRSAIRTSPSSLQSVRSQKLCHPSRDTQLYHPSSNAQVCNQTESSSLQSVRSQKKLSHRCSVTSAIERVVRVLVRAEPNALPSEQGYSGRPNESFESIPCGAKALPSEQGYSGLQSERVPRVYNPCGAKRFTIRAVIHKSAIRTSPSSLQSVRSQKLYHPSRVTQVCNQNDSRVYTPYGAKSFPIRAILLQVCNQNGYFESTVRAEPKALPSEQGYSVYNPCGAKSFTIRAVIHMSALRTIPSSLQSVRSLKLYHPNCNAEACNQNKSLESTIRAEPNALPSEQVYSGLQSERIPRVYNPYGAKSFPIRAMIHMSEIITIPSNLQSMRSQKLYHPSSITQVCNQSESLESTIRAEPKDLPSEQGYSGLQPERVPRLYNPYGAKSFPIRAILLRSAIRTGPSSLQSVRSQKLYHPSSNTHVCNQNDSLESTIRAEP</sequence>
<feature type="region of interest" description="Disordered" evidence="1">
    <location>
        <begin position="1315"/>
        <end position="1341"/>
    </location>
</feature>
<comment type="caution">
    <text evidence="2">The sequence shown here is derived from an EMBL/GenBank/DDBJ whole genome shotgun (WGS) entry which is preliminary data.</text>
</comment>
<organism evidence="2 3">
    <name type="scientific">Acanthosepion pharaonis</name>
    <name type="common">Pharaoh cuttlefish</name>
    <name type="synonym">Sepia pharaonis</name>
    <dbReference type="NCBI Taxonomy" id="158019"/>
    <lineage>
        <taxon>Eukaryota</taxon>
        <taxon>Metazoa</taxon>
        <taxon>Spiralia</taxon>
        <taxon>Lophotrochozoa</taxon>
        <taxon>Mollusca</taxon>
        <taxon>Cephalopoda</taxon>
        <taxon>Coleoidea</taxon>
        <taxon>Decapodiformes</taxon>
        <taxon>Sepiida</taxon>
        <taxon>Sepiina</taxon>
        <taxon>Sepiidae</taxon>
        <taxon>Acanthosepion</taxon>
    </lineage>
</organism>
<keyword evidence="3" id="KW-1185">Reference proteome</keyword>
<reference evidence="2" key="1">
    <citation type="submission" date="2021-01" db="EMBL/GenBank/DDBJ databases">
        <authorList>
            <person name="Li R."/>
            <person name="Bekaert M."/>
        </authorList>
    </citation>
    <scope>NUCLEOTIDE SEQUENCE</scope>
    <source>
        <strain evidence="2">Farmed</strain>
    </source>
</reference>
<evidence type="ECO:0000313" key="2">
    <source>
        <dbReference type="EMBL" id="CAE1250963.1"/>
    </source>
</evidence>
<dbReference type="Proteomes" id="UP000597762">
    <property type="component" value="Unassembled WGS sequence"/>
</dbReference>
<proteinExistence type="predicted"/>
<protein>
    <submittedName>
        <fullName evidence="2">Uncharacterized protein</fullName>
    </submittedName>
</protein>
<feature type="region of interest" description="Disordered" evidence="1">
    <location>
        <begin position="367"/>
        <end position="410"/>
    </location>
</feature>
<evidence type="ECO:0000313" key="3">
    <source>
        <dbReference type="Proteomes" id="UP000597762"/>
    </source>
</evidence>
<feature type="compositionally biased region" description="Polar residues" evidence="1">
    <location>
        <begin position="1378"/>
        <end position="1400"/>
    </location>
</feature>
<evidence type="ECO:0000256" key="1">
    <source>
        <dbReference type="SAM" id="MobiDB-lite"/>
    </source>
</evidence>
<name>A0A812BUR5_ACAPH</name>
<feature type="region of interest" description="Disordered" evidence="1">
    <location>
        <begin position="1378"/>
        <end position="1406"/>
    </location>
</feature>
<gene>
    <name evidence="2" type="ORF">SPHA_27335</name>
</gene>
<dbReference type="EMBL" id="CAHIKZ030001055">
    <property type="protein sequence ID" value="CAE1250963.1"/>
    <property type="molecule type" value="Genomic_DNA"/>
</dbReference>